<accession>A0A235BVS0</accession>
<dbReference type="InterPro" id="IPR026022">
    <property type="entry name" value="PhoU_dom"/>
</dbReference>
<dbReference type="Gene3D" id="1.20.58.220">
    <property type="entry name" value="Phosphate transport system protein phou homolog 2, domain 2"/>
    <property type="match status" value="1"/>
</dbReference>
<proteinExistence type="predicted"/>
<protein>
    <recommendedName>
        <fullName evidence="1">PhoU domain-containing protein</fullName>
    </recommendedName>
</protein>
<dbReference type="InterPro" id="IPR038078">
    <property type="entry name" value="PhoU-like_sf"/>
</dbReference>
<dbReference type="AlphaFoldDB" id="A0A235BVS0"/>
<evidence type="ECO:0000313" key="2">
    <source>
        <dbReference type="EMBL" id="OYD16458.1"/>
    </source>
</evidence>
<dbReference type="SUPFAM" id="SSF109755">
    <property type="entry name" value="PhoU-like"/>
    <property type="match status" value="1"/>
</dbReference>
<dbReference type="GO" id="GO:0045936">
    <property type="term" value="P:negative regulation of phosphate metabolic process"/>
    <property type="evidence" value="ECO:0007669"/>
    <property type="project" value="InterPro"/>
</dbReference>
<dbReference type="PANTHER" id="PTHR42930">
    <property type="entry name" value="PHOSPHATE-SPECIFIC TRANSPORT SYSTEM ACCESSORY PROTEIN PHOU"/>
    <property type="match status" value="1"/>
</dbReference>
<dbReference type="PANTHER" id="PTHR42930:SF3">
    <property type="entry name" value="PHOSPHATE-SPECIFIC TRANSPORT SYSTEM ACCESSORY PROTEIN PHOU"/>
    <property type="match status" value="1"/>
</dbReference>
<dbReference type="EMBL" id="NOZP01000049">
    <property type="protein sequence ID" value="OYD16458.1"/>
    <property type="molecule type" value="Genomic_DNA"/>
</dbReference>
<gene>
    <name evidence="2" type="ORF">CH330_02770</name>
</gene>
<dbReference type="InterPro" id="IPR028366">
    <property type="entry name" value="PhoU"/>
</dbReference>
<name>A0A235BVS0_UNCW3</name>
<dbReference type="GO" id="GO:0030643">
    <property type="term" value="P:intracellular phosphate ion homeostasis"/>
    <property type="evidence" value="ECO:0007669"/>
    <property type="project" value="InterPro"/>
</dbReference>
<comment type="caution">
    <text evidence="2">The sequence shown here is derived from an EMBL/GenBank/DDBJ whole genome shotgun (WGS) entry which is preliminary data.</text>
</comment>
<evidence type="ECO:0000259" key="1">
    <source>
        <dbReference type="Pfam" id="PF01895"/>
    </source>
</evidence>
<dbReference type="Pfam" id="PF01895">
    <property type="entry name" value="PhoU"/>
    <property type="match status" value="1"/>
</dbReference>
<sequence>MFLSDFYKAWEKTTLLSEATRMCEEMLGIGHQMFQYSLRVLMDNEKQAEDIYAIDRRMNRLEIAVRRKVVEHLAVNPKQDVIAALFLSSIVSDIERIGDYCKNLVELAQHYPEKPTGPYIDRAREIESEISQEYDMTIKAFRQGDSELGRLVMETNARMARNCDLLIDSLLAETDMPGKDAVIRALLLRFMKRVSVHLKNVASSLVNPYHKLGYKPDGTPDDSDE</sequence>
<organism evidence="2 3">
    <name type="scientific">candidate division WOR-3 bacterium JGI_Cruoil_03_51_56</name>
    <dbReference type="NCBI Taxonomy" id="1973747"/>
    <lineage>
        <taxon>Bacteria</taxon>
        <taxon>Bacteria division WOR-3</taxon>
    </lineage>
</organism>
<evidence type="ECO:0000313" key="3">
    <source>
        <dbReference type="Proteomes" id="UP000215559"/>
    </source>
</evidence>
<dbReference type="Proteomes" id="UP000215559">
    <property type="component" value="Unassembled WGS sequence"/>
</dbReference>
<feature type="domain" description="PhoU" evidence="1">
    <location>
        <begin position="24"/>
        <end position="107"/>
    </location>
</feature>
<reference evidence="2 3" key="1">
    <citation type="submission" date="2017-07" db="EMBL/GenBank/DDBJ databases">
        <title>Recovery of genomes from metagenomes via a dereplication, aggregation, and scoring strategy.</title>
        <authorList>
            <person name="Sieber C.M."/>
            <person name="Probst A.J."/>
            <person name="Sharrar A."/>
            <person name="Thomas B.C."/>
            <person name="Hess M."/>
            <person name="Tringe S.G."/>
            <person name="Banfield J.F."/>
        </authorList>
    </citation>
    <scope>NUCLEOTIDE SEQUENCE [LARGE SCALE GENOMIC DNA]</scope>
    <source>
        <strain evidence="2">JGI_Cruoil_03_51_56</strain>
    </source>
</reference>